<evidence type="ECO:0000313" key="1">
    <source>
        <dbReference type="EMBL" id="CAD1470988.1"/>
    </source>
</evidence>
<gene>
    <name evidence="1" type="ORF">MHI_LOCUS209474</name>
</gene>
<reference evidence="1" key="1">
    <citation type="submission" date="2020-07" db="EMBL/GenBank/DDBJ databases">
        <authorList>
            <person name="Nazaruddin N."/>
        </authorList>
    </citation>
    <scope>NUCLEOTIDE SEQUENCE</scope>
</reference>
<evidence type="ECO:0000313" key="2">
    <source>
        <dbReference type="Proteomes" id="UP000752696"/>
    </source>
</evidence>
<organism evidence="1 2">
    <name type="scientific">Heterotrigona itama</name>
    <dbReference type="NCBI Taxonomy" id="395501"/>
    <lineage>
        <taxon>Eukaryota</taxon>
        <taxon>Metazoa</taxon>
        <taxon>Ecdysozoa</taxon>
        <taxon>Arthropoda</taxon>
        <taxon>Hexapoda</taxon>
        <taxon>Insecta</taxon>
        <taxon>Pterygota</taxon>
        <taxon>Neoptera</taxon>
        <taxon>Endopterygota</taxon>
        <taxon>Hymenoptera</taxon>
        <taxon>Apocrita</taxon>
        <taxon>Aculeata</taxon>
        <taxon>Apoidea</taxon>
        <taxon>Anthophila</taxon>
        <taxon>Apidae</taxon>
        <taxon>Heterotrigona</taxon>
    </lineage>
</organism>
<keyword evidence="2" id="KW-1185">Reference proteome</keyword>
<name>A0A6V7GYF2_9HYME</name>
<dbReference type="EMBL" id="CAJDYZ010004162">
    <property type="protein sequence ID" value="CAD1470988.1"/>
    <property type="molecule type" value="Genomic_DNA"/>
</dbReference>
<dbReference type="AlphaFoldDB" id="A0A6V7GYF2"/>
<proteinExistence type="predicted"/>
<dbReference type="OrthoDB" id="28335at2759"/>
<feature type="non-terminal residue" evidence="1">
    <location>
        <position position="1"/>
    </location>
</feature>
<accession>A0A6V7GYF2</accession>
<sequence length="49" mass="5853">KEPFMKNHQESGPLQPKYLRETVRRLRLQGQIPNGRAHKHFSDYEYSLA</sequence>
<dbReference type="Proteomes" id="UP000752696">
    <property type="component" value="Unassembled WGS sequence"/>
</dbReference>
<protein>
    <submittedName>
        <fullName evidence="1">Uncharacterized protein</fullName>
    </submittedName>
</protein>
<comment type="caution">
    <text evidence="1">The sequence shown here is derived from an EMBL/GenBank/DDBJ whole genome shotgun (WGS) entry which is preliminary data.</text>
</comment>